<dbReference type="EMBL" id="CP163445">
    <property type="protein sequence ID" value="XDQ81527.1"/>
    <property type="molecule type" value="Genomic_DNA"/>
</dbReference>
<name>A0AB39TQN3_9ACTN</name>
<dbReference type="AlphaFoldDB" id="A0AB39TQN3"/>
<proteinExistence type="predicted"/>
<evidence type="ECO:0000313" key="1">
    <source>
        <dbReference type="EMBL" id="XDQ81527.1"/>
    </source>
</evidence>
<protein>
    <recommendedName>
        <fullName evidence="2">XRE family transcriptional regulator</fullName>
    </recommendedName>
</protein>
<dbReference type="Gene3D" id="1.25.40.10">
    <property type="entry name" value="Tetratricopeptide repeat domain"/>
    <property type="match status" value="1"/>
</dbReference>
<sequence>MAPVRPNVVLKALMDEHGLNARKLADAINSAEEKLFGQPGNATDRHVRRWLSGQVDAPHLHYIAALMKVLRAPADRLGFTIPQSRSRQLATLERGSTLTAGTPDDLLEPDPMLRRQFMIAATGNLLSFAFAPLPSAGRIGMSDVGRIRESIDQLHAVDDAFGGQQLADVAENYVRQIESAMSRCLYGPNVERALYQVLGELHASAGWFAFDSGDQDRAGRNFDAGLRGALLAGDRMLQARIWSYMSRQSWELGRAMETVTIARAALDATRSSRDARLSALLHGRMALGYAAGGEASRTGVALARAEACLDRAGASAPAWLAFVGPGELLGAAAVAHMDLRLPEKAVEQEEQGMALLDPKFQRNRFAKLVHLTECHYAADRPEQAVDSAGQALDLWQAVNCPRWAVRLGRFRDHVADAGLPEADGFVERYDVLTAT</sequence>
<dbReference type="SUPFAM" id="SSF48452">
    <property type="entry name" value="TPR-like"/>
    <property type="match status" value="1"/>
</dbReference>
<dbReference type="InterPro" id="IPR011990">
    <property type="entry name" value="TPR-like_helical_dom_sf"/>
</dbReference>
<accession>A0AB39TQN3</accession>
<organism evidence="1">
    <name type="scientific">Streptomyces sp. Y1</name>
    <dbReference type="NCBI Taxonomy" id="3238634"/>
    <lineage>
        <taxon>Bacteria</taxon>
        <taxon>Bacillati</taxon>
        <taxon>Actinomycetota</taxon>
        <taxon>Actinomycetes</taxon>
        <taxon>Kitasatosporales</taxon>
        <taxon>Streptomycetaceae</taxon>
        <taxon>Streptomyces</taxon>
    </lineage>
</organism>
<evidence type="ECO:0008006" key="2">
    <source>
        <dbReference type="Google" id="ProtNLM"/>
    </source>
</evidence>
<dbReference type="RefSeq" id="WP_369184315.1">
    <property type="nucleotide sequence ID" value="NZ_CP163445.1"/>
</dbReference>
<gene>
    <name evidence="1" type="ORF">AB2U05_25185</name>
</gene>
<reference evidence="1" key="1">
    <citation type="submission" date="2024-07" db="EMBL/GenBank/DDBJ databases">
        <authorList>
            <person name="Yu S.T."/>
        </authorList>
    </citation>
    <scope>NUCLEOTIDE SEQUENCE</scope>
    <source>
        <strain evidence="1">Y1</strain>
    </source>
</reference>